<dbReference type="PRINTS" id="PR00032">
    <property type="entry name" value="HTHARAC"/>
</dbReference>
<dbReference type="AlphaFoldDB" id="A0A5C4T4T5"/>
<dbReference type="OrthoDB" id="2636626at2"/>
<dbReference type="InterPro" id="IPR018062">
    <property type="entry name" value="HTH_AraC-typ_CS"/>
</dbReference>
<dbReference type="PROSITE" id="PS00041">
    <property type="entry name" value="HTH_ARAC_FAMILY_1"/>
    <property type="match status" value="1"/>
</dbReference>
<dbReference type="SMART" id="SM00342">
    <property type="entry name" value="HTH_ARAC"/>
    <property type="match status" value="1"/>
</dbReference>
<keyword evidence="3" id="KW-0804">Transcription</keyword>
<keyword evidence="1" id="KW-0805">Transcription regulation</keyword>
<keyword evidence="6" id="KW-1185">Reference proteome</keyword>
<dbReference type="Pfam" id="PF12833">
    <property type="entry name" value="HTH_18"/>
    <property type="match status" value="1"/>
</dbReference>
<dbReference type="InterPro" id="IPR020449">
    <property type="entry name" value="Tscrpt_reg_AraC-type_HTH"/>
</dbReference>
<feature type="domain" description="HTH araC/xylS-type" evidence="4">
    <location>
        <begin position="160"/>
        <end position="258"/>
    </location>
</feature>
<dbReference type="InterPro" id="IPR018060">
    <property type="entry name" value="HTH_AraC"/>
</dbReference>
<dbReference type="PANTHER" id="PTHR43280:SF2">
    <property type="entry name" value="HTH-TYPE TRANSCRIPTIONAL REGULATOR EXSA"/>
    <property type="match status" value="1"/>
</dbReference>
<accession>A0A5C4T4T5</accession>
<dbReference type="Gene3D" id="1.10.10.60">
    <property type="entry name" value="Homeodomain-like"/>
    <property type="match status" value="2"/>
</dbReference>
<dbReference type="InterPro" id="IPR009057">
    <property type="entry name" value="Homeodomain-like_sf"/>
</dbReference>
<name>A0A5C4T4T5_9BACL</name>
<proteinExistence type="predicted"/>
<evidence type="ECO:0000259" key="4">
    <source>
        <dbReference type="PROSITE" id="PS01124"/>
    </source>
</evidence>
<keyword evidence="2" id="KW-0238">DNA-binding</keyword>
<organism evidence="5 6">
    <name type="scientific">Paenibacillus hemerocallicola</name>
    <dbReference type="NCBI Taxonomy" id="1172614"/>
    <lineage>
        <taxon>Bacteria</taxon>
        <taxon>Bacillati</taxon>
        <taxon>Bacillota</taxon>
        <taxon>Bacilli</taxon>
        <taxon>Bacillales</taxon>
        <taxon>Paenibacillaceae</taxon>
        <taxon>Paenibacillus</taxon>
    </lineage>
</organism>
<dbReference type="PANTHER" id="PTHR43280">
    <property type="entry name" value="ARAC-FAMILY TRANSCRIPTIONAL REGULATOR"/>
    <property type="match status" value="1"/>
</dbReference>
<dbReference type="SUPFAM" id="SSF46689">
    <property type="entry name" value="Homeodomain-like"/>
    <property type="match status" value="2"/>
</dbReference>
<evidence type="ECO:0000256" key="3">
    <source>
        <dbReference type="ARBA" id="ARBA00023163"/>
    </source>
</evidence>
<protein>
    <submittedName>
        <fullName evidence="5">Helix-turn-helix domain-containing protein</fullName>
    </submittedName>
</protein>
<dbReference type="GO" id="GO:0043565">
    <property type="term" value="F:sequence-specific DNA binding"/>
    <property type="evidence" value="ECO:0007669"/>
    <property type="project" value="InterPro"/>
</dbReference>
<evidence type="ECO:0000313" key="5">
    <source>
        <dbReference type="EMBL" id="TNJ63886.1"/>
    </source>
</evidence>
<gene>
    <name evidence="5" type="ORF">FE784_22930</name>
</gene>
<dbReference type="EMBL" id="VDCQ01000036">
    <property type="protein sequence ID" value="TNJ63886.1"/>
    <property type="molecule type" value="Genomic_DNA"/>
</dbReference>
<evidence type="ECO:0000256" key="2">
    <source>
        <dbReference type="ARBA" id="ARBA00023125"/>
    </source>
</evidence>
<comment type="caution">
    <text evidence="5">The sequence shown here is derived from an EMBL/GenBank/DDBJ whole genome shotgun (WGS) entry which is preliminary data.</text>
</comment>
<evidence type="ECO:0000313" key="6">
    <source>
        <dbReference type="Proteomes" id="UP000307943"/>
    </source>
</evidence>
<sequence>MPANRFEMKGYVYAGPQPGFIQPEDTYKDYVMIAMEVGSFDYEVGDESGIAAFGDIVLCPPGIPFKRRAHGEVVFHIIHFALNPEGNEPDEWIPIGKVSISDTTRLSSTYSYLRGFQDRPGFNAPIPKVSHHLVADLLFLCDMERQIALRSKKTVDPLMQQAAGYIHRHMFGEINMRSIASMLGIKQPQLTRRFQEAYGVGPVEYVTGLRLEEAKRLLLKTDDTLETIADRCGYESGSYFSRVFRAKVGLNPSVYRHIYRM</sequence>
<dbReference type="PROSITE" id="PS01124">
    <property type="entry name" value="HTH_ARAC_FAMILY_2"/>
    <property type="match status" value="1"/>
</dbReference>
<reference evidence="5 6" key="1">
    <citation type="submission" date="2019-05" db="EMBL/GenBank/DDBJ databases">
        <title>We sequenced the genome of Paenibacillus hemerocallicola KCTC 33185 for further insight into its adaptation and study the phylogeny of Paenibacillus.</title>
        <authorList>
            <person name="Narsing Rao M.P."/>
        </authorList>
    </citation>
    <scope>NUCLEOTIDE SEQUENCE [LARGE SCALE GENOMIC DNA]</scope>
    <source>
        <strain evidence="5 6">KCTC 33185</strain>
    </source>
</reference>
<dbReference type="RefSeq" id="WP_139604574.1">
    <property type="nucleotide sequence ID" value="NZ_VDCQ01000036.1"/>
</dbReference>
<dbReference type="GO" id="GO:0003700">
    <property type="term" value="F:DNA-binding transcription factor activity"/>
    <property type="evidence" value="ECO:0007669"/>
    <property type="project" value="InterPro"/>
</dbReference>
<dbReference type="Proteomes" id="UP000307943">
    <property type="component" value="Unassembled WGS sequence"/>
</dbReference>
<evidence type="ECO:0000256" key="1">
    <source>
        <dbReference type="ARBA" id="ARBA00023015"/>
    </source>
</evidence>